<feature type="signal peptide" evidence="1">
    <location>
        <begin position="1"/>
        <end position="24"/>
    </location>
</feature>
<comment type="caution">
    <text evidence="3">The sequence shown here is derived from an EMBL/GenBank/DDBJ whole genome shotgun (WGS) entry which is preliminary data.</text>
</comment>
<feature type="chain" id="PRO_5045132862" evidence="1">
    <location>
        <begin position="25"/>
        <end position="190"/>
    </location>
</feature>
<dbReference type="Gene3D" id="1.20.1260.10">
    <property type="match status" value="1"/>
</dbReference>
<dbReference type="InterPro" id="IPR012347">
    <property type="entry name" value="Ferritin-like"/>
</dbReference>
<sequence length="190" mass="19851">MRPRLSSCLIVASLSLGTATAIVAQDTPNAQSSTSIGAATHPPGSDKPDATFVKMASASGLAEVALGKMGAAQGGSSAVKDFGQRMVADHTAANQQLIAIASRKGVPVSQQPLPADTSAAAKMQQKSGADFDKDFKKRMVMDHEKAVALFEKEASSGDDTELKAFATQTLPTLRHHLEMAKQLPDGKGYR</sequence>
<evidence type="ECO:0000313" key="4">
    <source>
        <dbReference type="Proteomes" id="UP001528850"/>
    </source>
</evidence>
<keyword evidence="1" id="KW-0732">Signal</keyword>
<proteinExistence type="predicted"/>
<keyword evidence="4" id="KW-1185">Reference proteome</keyword>
<dbReference type="Proteomes" id="UP001528850">
    <property type="component" value="Unassembled WGS sequence"/>
</dbReference>
<protein>
    <submittedName>
        <fullName evidence="3">DUF4142 domain-containing protein</fullName>
    </submittedName>
</protein>
<evidence type="ECO:0000256" key="1">
    <source>
        <dbReference type="SAM" id="SignalP"/>
    </source>
</evidence>
<evidence type="ECO:0000259" key="2">
    <source>
        <dbReference type="Pfam" id="PF13628"/>
    </source>
</evidence>
<dbReference type="EMBL" id="JARJJS010000001">
    <property type="protein sequence ID" value="MDF4024372.1"/>
    <property type="molecule type" value="Genomic_DNA"/>
</dbReference>
<feature type="domain" description="DUF4142" evidence="2">
    <location>
        <begin position="49"/>
        <end position="183"/>
    </location>
</feature>
<dbReference type="PANTHER" id="PTHR38593:SF1">
    <property type="entry name" value="BLR2558 PROTEIN"/>
    <property type="match status" value="1"/>
</dbReference>
<dbReference type="InterPro" id="IPR025419">
    <property type="entry name" value="DUF4142"/>
</dbReference>
<organism evidence="3 4">
    <name type="scientific">Luteibacter sahnii</name>
    <dbReference type="NCBI Taxonomy" id="3021977"/>
    <lineage>
        <taxon>Bacteria</taxon>
        <taxon>Pseudomonadati</taxon>
        <taxon>Pseudomonadota</taxon>
        <taxon>Gammaproteobacteria</taxon>
        <taxon>Lysobacterales</taxon>
        <taxon>Rhodanobacteraceae</taxon>
        <taxon>Luteibacter</taxon>
    </lineage>
</organism>
<accession>A0ABT6BAU3</accession>
<gene>
    <name evidence="3" type="ORF">P3W24_05265</name>
</gene>
<name>A0ABT6BAU3_9GAMM</name>
<dbReference type="RefSeq" id="WP_320550269.1">
    <property type="nucleotide sequence ID" value="NZ_JAQLOK010000002.1"/>
</dbReference>
<dbReference type="PANTHER" id="PTHR38593">
    <property type="entry name" value="BLR2558 PROTEIN"/>
    <property type="match status" value="1"/>
</dbReference>
<reference evidence="3 4" key="1">
    <citation type="journal article" date="2024" name="Curr. Microbiol.">
        <title>Luteibacter sahnii sp. nov., A Novel Yellow-Colored Xanthomonadin Pigment Producing Probiotic Bacterium from Healthy Rice Seed Microbiome.</title>
        <authorList>
            <person name="Jaiswal G."/>
            <person name="Rana R."/>
            <person name="Nayak P.K."/>
            <person name="Chouhan R."/>
            <person name="Gandhi S.G."/>
            <person name="Patel H.K."/>
            <person name="Patil P.B."/>
        </authorList>
    </citation>
    <scope>NUCLEOTIDE SEQUENCE [LARGE SCALE GENOMIC DNA]</scope>
    <source>
        <strain evidence="3 4">PPL201</strain>
    </source>
</reference>
<evidence type="ECO:0000313" key="3">
    <source>
        <dbReference type="EMBL" id="MDF4024372.1"/>
    </source>
</evidence>
<dbReference type="Pfam" id="PF13628">
    <property type="entry name" value="DUF4142"/>
    <property type="match status" value="1"/>
</dbReference>